<organism evidence="2">
    <name type="scientific">viral metagenome</name>
    <dbReference type="NCBI Taxonomy" id="1070528"/>
    <lineage>
        <taxon>unclassified sequences</taxon>
        <taxon>metagenomes</taxon>
        <taxon>organismal metagenomes</taxon>
    </lineage>
</organism>
<dbReference type="InterPro" id="IPR029767">
    <property type="entry name" value="WecB-like"/>
</dbReference>
<dbReference type="PANTHER" id="PTHR43174">
    <property type="entry name" value="UDP-N-ACETYLGLUCOSAMINE 2-EPIMERASE"/>
    <property type="match status" value="1"/>
</dbReference>
<dbReference type="Pfam" id="PF02350">
    <property type="entry name" value="Epimerase_2"/>
    <property type="match status" value="1"/>
</dbReference>
<dbReference type="InterPro" id="IPR003331">
    <property type="entry name" value="UDP_GlcNAc_Epimerase_2_dom"/>
</dbReference>
<gene>
    <name evidence="2" type="ORF">TM448B00871_0016</name>
</gene>
<accession>A0A6M3XI05</accession>
<feature type="domain" description="UDP-N-acetylglucosamine 2-epimerase" evidence="1">
    <location>
        <begin position="62"/>
        <end position="377"/>
    </location>
</feature>
<evidence type="ECO:0000259" key="1">
    <source>
        <dbReference type="Pfam" id="PF02350"/>
    </source>
</evidence>
<dbReference type="SUPFAM" id="SSF53756">
    <property type="entry name" value="UDP-Glycosyltransferase/glycogen phosphorylase"/>
    <property type="match status" value="1"/>
</dbReference>
<evidence type="ECO:0000313" key="2">
    <source>
        <dbReference type="EMBL" id="QJH96927.1"/>
    </source>
</evidence>
<dbReference type="EMBL" id="MT144667">
    <property type="protein sequence ID" value="QJH96927.1"/>
    <property type="molecule type" value="Genomic_DNA"/>
</dbReference>
<name>A0A6M3XI05_9ZZZZ</name>
<sequence length="381" mass="43524">MKKICVVTSGRWDWGHLYWICKDIGASEKLKLNIICPDNHHDKNNILAEFIACGVHNIYDYGNFYIDVLKILEFSKPDIVLLLGDRYEIHAAATAATLLNIPIAHIAGGECTKGSFDDELRNSITLMSKWHFTEHEEYTKNVARMIGECYALRNYECYECESYSDNIYTVGAPGLDWLIRAKLKTKAELKDLPINLDKPFLLACFHSVTKELEHTEEYIKNLCMALDKANMQVLFIMPNIDPENDKIIEIVEQKCSEHDINVVQNNYYNIIKNDAWWFSWVNIEHLTYLSLMQYAGCMVGNSSSGIIEAASFNLPVINIGSRQKGRIKPTNIIDVGYSENEILGGIKWADKYHRDGHDCINPYGDGNASRRIVEILENLEV</sequence>
<dbReference type="PANTHER" id="PTHR43174:SF3">
    <property type="entry name" value="UDP-N-ACETYLGLUCOSAMINE 2-EPIMERASE"/>
    <property type="match status" value="1"/>
</dbReference>
<dbReference type="InterPro" id="IPR020004">
    <property type="entry name" value="UDP-GlcNAc_Epase"/>
</dbReference>
<dbReference type="AlphaFoldDB" id="A0A6M3XI05"/>
<protein>
    <submittedName>
        <fullName evidence="2">Putative UDP-N-acetylglucosamine 2-epimerase</fullName>
    </submittedName>
</protein>
<dbReference type="GO" id="GO:0006047">
    <property type="term" value="P:UDP-N-acetylglucosamine metabolic process"/>
    <property type="evidence" value="ECO:0007669"/>
    <property type="project" value="InterPro"/>
</dbReference>
<dbReference type="NCBIfam" id="TIGR03568">
    <property type="entry name" value="NeuC_NnaA"/>
    <property type="match status" value="1"/>
</dbReference>
<proteinExistence type="predicted"/>
<dbReference type="GO" id="GO:0004553">
    <property type="term" value="F:hydrolase activity, hydrolyzing O-glycosyl compounds"/>
    <property type="evidence" value="ECO:0007669"/>
    <property type="project" value="InterPro"/>
</dbReference>
<reference evidence="2" key="1">
    <citation type="submission" date="2020-03" db="EMBL/GenBank/DDBJ databases">
        <title>The deep terrestrial virosphere.</title>
        <authorList>
            <person name="Holmfeldt K."/>
            <person name="Nilsson E."/>
            <person name="Simone D."/>
            <person name="Lopez-Fernandez M."/>
            <person name="Wu X."/>
            <person name="de Brujin I."/>
            <person name="Lundin D."/>
            <person name="Andersson A."/>
            <person name="Bertilsson S."/>
            <person name="Dopson M."/>
        </authorList>
    </citation>
    <scope>NUCLEOTIDE SEQUENCE</scope>
    <source>
        <strain evidence="2">TM448B00871</strain>
    </source>
</reference>
<dbReference type="Gene3D" id="3.40.50.2000">
    <property type="entry name" value="Glycogen Phosphorylase B"/>
    <property type="match status" value="2"/>
</dbReference>